<organism evidence="1 2">
    <name type="scientific">Devosia epidermidihirudinis</name>
    <dbReference type="NCBI Taxonomy" id="1293439"/>
    <lineage>
        <taxon>Bacteria</taxon>
        <taxon>Pseudomonadati</taxon>
        <taxon>Pseudomonadota</taxon>
        <taxon>Alphaproteobacteria</taxon>
        <taxon>Hyphomicrobiales</taxon>
        <taxon>Devosiaceae</taxon>
        <taxon>Devosia</taxon>
    </lineage>
</organism>
<dbReference type="RefSeq" id="WP_046140379.1">
    <property type="nucleotide sequence ID" value="NZ_LANJ01000012.1"/>
</dbReference>
<protein>
    <submittedName>
        <fullName evidence="1">Uncharacterized protein</fullName>
    </submittedName>
</protein>
<dbReference type="STRING" id="1293439.WH87_08280"/>
<sequence>MNDIYGDSAQSLLAPASGAYTVVPSDTVSLPQVSRAIYVGAAGNVTLEMLWGPTVTFSNVAAGSILPVRARKVLTSSTASFMVGLY</sequence>
<proteinExistence type="predicted"/>
<accession>A0A0F5QD22</accession>
<comment type="caution">
    <text evidence="1">The sequence shown here is derived from an EMBL/GenBank/DDBJ whole genome shotgun (WGS) entry which is preliminary data.</text>
</comment>
<evidence type="ECO:0000313" key="2">
    <source>
        <dbReference type="Proteomes" id="UP000033411"/>
    </source>
</evidence>
<dbReference type="PATRIC" id="fig|1293439.3.peg.1226"/>
<dbReference type="AlphaFoldDB" id="A0A0F5QD22"/>
<dbReference type="OrthoDB" id="7916272at2"/>
<name>A0A0F5QD22_9HYPH</name>
<keyword evidence="2" id="KW-1185">Reference proteome</keyword>
<dbReference type="EMBL" id="LANJ01000012">
    <property type="protein sequence ID" value="KKC38865.1"/>
    <property type="molecule type" value="Genomic_DNA"/>
</dbReference>
<evidence type="ECO:0000313" key="1">
    <source>
        <dbReference type="EMBL" id="KKC38865.1"/>
    </source>
</evidence>
<gene>
    <name evidence="1" type="ORF">WH87_08280</name>
</gene>
<reference evidence="1 2" key="1">
    <citation type="submission" date="2015-03" db="EMBL/GenBank/DDBJ databases">
        <authorList>
            <person name="Lepp D."/>
            <person name="Hassan Y.I."/>
            <person name="Li X.-Z."/>
            <person name="Zhou T."/>
        </authorList>
    </citation>
    <scope>NUCLEOTIDE SEQUENCE [LARGE SCALE GENOMIC DNA]</scope>
    <source>
        <strain evidence="1 2">E84</strain>
    </source>
</reference>
<dbReference type="Proteomes" id="UP000033411">
    <property type="component" value="Unassembled WGS sequence"/>
</dbReference>